<dbReference type="OrthoDB" id="720315at2759"/>
<reference evidence="1" key="1">
    <citation type="submission" date="2020-07" db="EMBL/GenBank/DDBJ databases">
        <title>Genome sequence and genetic diversity analysis of an under-domesticated orphan crop, white fonio (Digitaria exilis).</title>
        <authorList>
            <person name="Bennetzen J.L."/>
            <person name="Chen S."/>
            <person name="Ma X."/>
            <person name="Wang X."/>
            <person name="Yssel A.E.J."/>
            <person name="Chaluvadi S.R."/>
            <person name="Johnson M."/>
            <person name="Gangashetty P."/>
            <person name="Hamidou F."/>
            <person name="Sanogo M.D."/>
            <person name="Zwaenepoel A."/>
            <person name="Wallace J."/>
            <person name="Van De Peer Y."/>
            <person name="Van Deynze A."/>
        </authorList>
    </citation>
    <scope>NUCLEOTIDE SEQUENCE</scope>
    <source>
        <tissue evidence="1">Leaves</tissue>
    </source>
</reference>
<evidence type="ECO:0000313" key="1">
    <source>
        <dbReference type="EMBL" id="KAF8701504.1"/>
    </source>
</evidence>
<keyword evidence="2" id="KW-1185">Reference proteome</keyword>
<evidence type="ECO:0000313" key="2">
    <source>
        <dbReference type="Proteomes" id="UP000636709"/>
    </source>
</evidence>
<dbReference type="AlphaFoldDB" id="A0A835BKX8"/>
<comment type="caution">
    <text evidence="1">The sequence shown here is derived from an EMBL/GenBank/DDBJ whole genome shotgun (WGS) entry which is preliminary data.</text>
</comment>
<gene>
    <name evidence="1" type="ORF">HU200_033528</name>
</gene>
<dbReference type="EMBL" id="JACEFO010001803">
    <property type="protein sequence ID" value="KAF8701504.1"/>
    <property type="molecule type" value="Genomic_DNA"/>
</dbReference>
<accession>A0A835BKX8</accession>
<organism evidence="1 2">
    <name type="scientific">Digitaria exilis</name>
    <dbReference type="NCBI Taxonomy" id="1010633"/>
    <lineage>
        <taxon>Eukaryota</taxon>
        <taxon>Viridiplantae</taxon>
        <taxon>Streptophyta</taxon>
        <taxon>Embryophyta</taxon>
        <taxon>Tracheophyta</taxon>
        <taxon>Spermatophyta</taxon>
        <taxon>Magnoliopsida</taxon>
        <taxon>Liliopsida</taxon>
        <taxon>Poales</taxon>
        <taxon>Poaceae</taxon>
        <taxon>PACMAD clade</taxon>
        <taxon>Panicoideae</taxon>
        <taxon>Panicodae</taxon>
        <taxon>Paniceae</taxon>
        <taxon>Anthephorinae</taxon>
        <taxon>Digitaria</taxon>
    </lineage>
</organism>
<dbReference type="Proteomes" id="UP000636709">
    <property type="component" value="Unassembled WGS sequence"/>
</dbReference>
<protein>
    <submittedName>
        <fullName evidence="1">Uncharacterized protein</fullName>
    </submittedName>
</protein>
<name>A0A835BKX8_9POAL</name>
<sequence length="98" mass="10748">MLELYTSWTSPSCASTPTLLPRPPRIQLTPLDGFGNISHIRCQNKAYKDALERGRRRCHFGSGPSPEHSWIILCDNESCCVTCFGPTGSCIMSGFGPS</sequence>
<proteinExistence type="predicted"/>